<protein>
    <recommendedName>
        <fullName evidence="2">Amidohydrolase</fullName>
    </recommendedName>
</protein>
<sequence>MQRDDLILISVDDHIIEPPDIFVNHLPQRYQDEAPRLVHREDGSDVWQFRDNTVGNAALNAVAGRPK</sequence>
<reference evidence="1" key="1">
    <citation type="submission" date="2024-07" db="EMBL/GenBank/DDBJ databases">
        <authorList>
            <person name="Yu S.T."/>
        </authorList>
    </citation>
    <scope>NUCLEOTIDE SEQUENCE</scope>
    <source>
        <strain evidence="1">R35</strain>
    </source>
</reference>
<organism evidence="1">
    <name type="scientific">Streptomyces sp. R35</name>
    <dbReference type="NCBI Taxonomy" id="3238630"/>
    <lineage>
        <taxon>Bacteria</taxon>
        <taxon>Bacillati</taxon>
        <taxon>Actinomycetota</taxon>
        <taxon>Actinomycetes</taxon>
        <taxon>Kitasatosporales</taxon>
        <taxon>Streptomycetaceae</taxon>
        <taxon>Streptomyces</taxon>
    </lineage>
</organism>
<name>A0AB39S8R6_9ACTN</name>
<dbReference type="Gene3D" id="3.20.20.140">
    <property type="entry name" value="Metal-dependent hydrolases"/>
    <property type="match status" value="1"/>
</dbReference>
<accession>A0AB39S8R6</accession>
<evidence type="ECO:0000313" key="1">
    <source>
        <dbReference type="EMBL" id="XDQ63898.1"/>
    </source>
</evidence>
<dbReference type="EMBL" id="CP163440">
    <property type="protein sequence ID" value="XDQ63898.1"/>
    <property type="molecule type" value="Genomic_DNA"/>
</dbReference>
<dbReference type="AlphaFoldDB" id="A0AB39S8R6"/>
<proteinExistence type="predicted"/>
<dbReference type="RefSeq" id="WP_369260622.1">
    <property type="nucleotide sequence ID" value="NZ_CP163440.1"/>
</dbReference>
<gene>
    <name evidence="1" type="ORF">AB5J50_25480</name>
</gene>
<evidence type="ECO:0008006" key="2">
    <source>
        <dbReference type="Google" id="ProtNLM"/>
    </source>
</evidence>